<dbReference type="Pfam" id="PF00187">
    <property type="entry name" value="Chitin_bind_1"/>
    <property type="match status" value="1"/>
</dbReference>
<reference evidence="5 6" key="2">
    <citation type="submission" date="2016-08" db="EMBL/GenBank/DDBJ databases">
        <title>Pervasive Adenine N6-methylation of Active Genes in Fungi.</title>
        <authorList>
            <consortium name="DOE Joint Genome Institute"/>
            <person name="Mondo S.J."/>
            <person name="Dannebaum R.O."/>
            <person name="Kuo R.C."/>
            <person name="Labutti K."/>
            <person name="Haridas S."/>
            <person name="Kuo A."/>
            <person name="Salamov A."/>
            <person name="Ahrendt S.R."/>
            <person name="Lipzen A."/>
            <person name="Sullivan W."/>
            <person name="Andreopoulos W.B."/>
            <person name="Clum A."/>
            <person name="Lindquist E."/>
            <person name="Daum C."/>
            <person name="Ramamoorthy G.K."/>
            <person name="Gryganskyi A."/>
            <person name="Culley D."/>
            <person name="Magnuson J.K."/>
            <person name="James T.Y."/>
            <person name="O'Malley M.A."/>
            <person name="Stajich J.E."/>
            <person name="Spatafora J.W."/>
            <person name="Visel A."/>
            <person name="Grigoriev I.V."/>
        </authorList>
    </citation>
    <scope>NUCLEOTIDE SEQUENCE [LARGE SCALE GENOMIC DNA]</scope>
    <source>
        <strain evidence="5 6">S4</strain>
    </source>
</reference>
<dbReference type="PANTHER" id="PTHR47849:SF8">
    <property type="entry name" value="LECTIN"/>
    <property type="match status" value="1"/>
</dbReference>
<feature type="disulfide bond" evidence="3">
    <location>
        <begin position="295"/>
        <end position="309"/>
    </location>
</feature>
<dbReference type="Gene3D" id="2.80.10.50">
    <property type="match status" value="2"/>
</dbReference>
<comment type="caution">
    <text evidence="3">Lacks conserved residue(s) required for the propagation of feature annotation.</text>
</comment>
<dbReference type="STRING" id="1754192.A0A1Y1WWR3"/>
<dbReference type="EMBL" id="MCFG01000240">
    <property type="protein sequence ID" value="ORX77646.1"/>
    <property type="molecule type" value="Genomic_DNA"/>
</dbReference>
<evidence type="ECO:0000313" key="5">
    <source>
        <dbReference type="EMBL" id="ORX77646.1"/>
    </source>
</evidence>
<accession>A0A1Y1WWR3</accession>
<dbReference type="SUPFAM" id="SSF57016">
    <property type="entry name" value="Plant lectins/antimicrobial peptides"/>
    <property type="match status" value="2"/>
</dbReference>
<dbReference type="Proteomes" id="UP000193944">
    <property type="component" value="Unassembled WGS sequence"/>
</dbReference>
<protein>
    <recommendedName>
        <fullName evidence="4">Chitin-binding type-1 domain-containing protein</fullName>
    </recommendedName>
</protein>
<dbReference type="SUPFAM" id="SSF50370">
    <property type="entry name" value="Ricin B-like lectins"/>
    <property type="match status" value="2"/>
</dbReference>
<dbReference type="SMART" id="SM00270">
    <property type="entry name" value="ChtBD1"/>
    <property type="match status" value="2"/>
</dbReference>
<dbReference type="SMART" id="SM00458">
    <property type="entry name" value="RICIN"/>
    <property type="match status" value="2"/>
</dbReference>
<name>A0A1Y1WWR3_9FUNG</name>
<dbReference type="CDD" id="cd00161">
    <property type="entry name" value="beta-trefoil_Ricin-like"/>
    <property type="match status" value="2"/>
</dbReference>
<comment type="caution">
    <text evidence="5">The sequence shown here is derived from an EMBL/GenBank/DDBJ whole genome shotgun (WGS) entry which is preliminary data.</text>
</comment>
<feature type="domain" description="Chitin-binding type-1" evidence="4">
    <location>
        <begin position="281"/>
        <end position="320"/>
    </location>
</feature>
<keyword evidence="2 3" id="KW-1015">Disulfide bond</keyword>
<dbReference type="PANTHER" id="PTHR47849">
    <property type="entry name" value="CHITIN-BINDING LECTIN 1"/>
    <property type="match status" value="1"/>
</dbReference>
<evidence type="ECO:0000313" key="6">
    <source>
        <dbReference type="Proteomes" id="UP000193944"/>
    </source>
</evidence>
<feature type="disulfide bond" evidence="3">
    <location>
        <begin position="290"/>
        <end position="302"/>
    </location>
</feature>
<gene>
    <name evidence="5" type="ORF">BCR32DRAFT_283016</name>
</gene>
<dbReference type="PROSITE" id="PS50941">
    <property type="entry name" value="CHIT_BIND_I_2"/>
    <property type="match status" value="1"/>
</dbReference>
<dbReference type="OrthoDB" id="594598at2759"/>
<dbReference type="AlphaFoldDB" id="A0A1Y1WWR3"/>
<evidence type="ECO:0000256" key="2">
    <source>
        <dbReference type="ARBA" id="ARBA00023157"/>
    </source>
</evidence>
<organism evidence="5 6">
    <name type="scientific">Anaeromyces robustus</name>
    <dbReference type="NCBI Taxonomy" id="1754192"/>
    <lineage>
        <taxon>Eukaryota</taxon>
        <taxon>Fungi</taxon>
        <taxon>Fungi incertae sedis</taxon>
        <taxon>Chytridiomycota</taxon>
        <taxon>Chytridiomycota incertae sedis</taxon>
        <taxon>Neocallimastigomycetes</taxon>
        <taxon>Neocallimastigales</taxon>
        <taxon>Neocallimastigaceae</taxon>
        <taxon>Anaeromyces</taxon>
    </lineage>
</organism>
<keyword evidence="6" id="KW-1185">Reference proteome</keyword>
<dbReference type="Gene3D" id="3.30.60.10">
    <property type="entry name" value="Endochitinase-like"/>
    <property type="match status" value="2"/>
</dbReference>
<evidence type="ECO:0000256" key="1">
    <source>
        <dbReference type="ARBA" id="ARBA00022669"/>
    </source>
</evidence>
<dbReference type="InterPro" id="IPR035992">
    <property type="entry name" value="Ricin_B-like_lectins"/>
</dbReference>
<dbReference type="InterPro" id="IPR000772">
    <property type="entry name" value="Ricin_B_lectin"/>
</dbReference>
<reference evidence="5 6" key="1">
    <citation type="submission" date="2016-08" db="EMBL/GenBank/DDBJ databases">
        <title>A Parts List for Fungal Cellulosomes Revealed by Comparative Genomics.</title>
        <authorList>
            <consortium name="DOE Joint Genome Institute"/>
            <person name="Haitjema C.H."/>
            <person name="Gilmore S.P."/>
            <person name="Henske J.K."/>
            <person name="Solomon K.V."/>
            <person name="De Groot R."/>
            <person name="Kuo A."/>
            <person name="Mondo S.J."/>
            <person name="Salamov A.A."/>
            <person name="Labutti K."/>
            <person name="Zhao Z."/>
            <person name="Chiniquy J."/>
            <person name="Barry K."/>
            <person name="Brewer H.M."/>
            <person name="Purvine S.O."/>
            <person name="Wright A.T."/>
            <person name="Boxma B."/>
            <person name="Van Alen T."/>
            <person name="Hackstein J.H."/>
            <person name="Baker S.E."/>
            <person name="Grigoriev I.V."/>
            <person name="O'Malley M.A."/>
        </authorList>
    </citation>
    <scope>NUCLEOTIDE SEQUENCE [LARGE SCALE GENOMIC DNA]</scope>
    <source>
        <strain evidence="5 6">S4</strain>
    </source>
</reference>
<keyword evidence="1 3" id="KW-0147">Chitin-binding</keyword>
<dbReference type="GO" id="GO:0008061">
    <property type="term" value="F:chitin binding"/>
    <property type="evidence" value="ECO:0007669"/>
    <property type="project" value="UniProtKB-UniRule"/>
</dbReference>
<dbReference type="InterPro" id="IPR001002">
    <property type="entry name" value="Chitin-bd_1"/>
</dbReference>
<sequence>MKGAPTVNPNATPKWIYNPSAKICLWALSAIDKKPRIWECGEDEDFKWYLSPYPKGYIYSAYYEGRCFTLMDPVNGKIKVSDCTKASSYEFNYDEGLLYLDNDHSKCMGIGDGDPTNDNGAYLRPCKKDADQKWEIWDRNPSSVINADYKIIWIYNKYLNKCLLSGSRKTYRPVMGDCTNNNLSKWLIPISGDGFIKSLYMSDLCINVSDAQRGTLIMKDCNNEAVFLDINKNERIISPLNNKCIGYLESDNTKLNLNTCDSNKEDQYWMISNSYPYANNNVRCSSKVKCPVNQCCSEDGYCGISNKHCGNGCQNGKCIDRCGPNFANQSCGEECCSEYNWCGTSNEHCKISNRCQPAYGRCFN</sequence>
<dbReference type="InterPro" id="IPR036861">
    <property type="entry name" value="Endochitinase-like_sf"/>
</dbReference>
<proteinExistence type="predicted"/>
<evidence type="ECO:0000256" key="3">
    <source>
        <dbReference type="PROSITE-ProRule" id="PRU00261"/>
    </source>
</evidence>
<dbReference type="PROSITE" id="PS50231">
    <property type="entry name" value="RICIN_B_LECTIN"/>
    <property type="match status" value="1"/>
</dbReference>
<dbReference type="CDD" id="cd00035">
    <property type="entry name" value="ChtBD1"/>
    <property type="match status" value="2"/>
</dbReference>
<evidence type="ECO:0000259" key="4">
    <source>
        <dbReference type="PROSITE" id="PS50941"/>
    </source>
</evidence>